<dbReference type="AlphaFoldDB" id="A0A7S4DQF9"/>
<proteinExistence type="predicted"/>
<evidence type="ECO:0008006" key="3">
    <source>
        <dbReference type="Google" id="ProtNLM"/>
    </source>
</evidence>
<protein>
    <recommendedName>
        <fullName evidence="3">Secreted protein</fullName>
    </recommendedName>
</protein>
<accession>A0A7S4DQF9</accession>
<reference evidence="2" key="1">
    <citation type="submission" date="2021-01" db="EMBL/GenBank/DDBJ databases">
        <authorList>
            <person name="Corre E."/>
            <person name="Pelletier E."/>
            <person name="Niang G."/>
            <person name="Scheremetjew M."/>
            <person name="Finn R."/>
            <person name="Kale V."/>
            <person name="Holt S."/>
            <person name="Cochrane G."/>
            <person name="Meng A."/>
            <person name="Brown T."/>
            <person name="Cohen L."/>
        </authorList>
    </citation>
    <scope>NUCLEOTIDE SEQUENCE</scope>
    <source>
        <strain evidence="2">CCCM811</strain>
    </source>
</reference>
<name>A0A7S4DQF9_9EUKA</name>
<dbReference type="EMBL" id="HBIV01022499">
    <property type="protein sequence ID" value="CAE0664591.1"/>
    <property type="molecule type" value="Transcribed_RNA"/>
</dbReference>
<feature type="signal peptide" evidence="1">
    <location>
        <begin position="1"/>
        <end position="23"/>
    </location>
</feature>
<keyword evidence="1" id="KW-0732">Signal</keyword>
<organism evidence="2">
    <name type="scientific">Lotharella globosa</name>
    <dbReference type="NCBI Taxonomy" id="91324"/>
    <lineage>
        <taxon>Eukaryota</taxon>
        <taxon>Sar</taxon>
        <taxon>Rhizaria</taxon>
        <taxon>Cercozoa</taxon>
        <taxon>Chlorarachniophyceae</taxon>
        <taxon>Lotharella</taxon>
    </lineage>
</organism>
<evidence type="ECO:0000313" key="2">
    <source>
        <dbReference type="EMBL" id="CAE0664591.1"/>
    </source>
</evidence>
<evidence type="ECO:0000256" key="1">
    <source>
        <dbReference type="SAM" id="SignalP"/>
    </source>
</evidence>
<feature type="chain" id="PRO_5030908086" description="Secreted protein" evidence="1">
    <location>
        <begin position="24"/>
        <end position="100"/>
    </location>
</feature>
<gene>
    <name evidence="2" type="ORF">LGLO00237_LOCUS16195</name>
</gene>
<sequence>MLSVAIFLCSCVIARIAPDVADGLNLRNCWKVFRDPTQSVGSDLHEHSLHTCMHIELAHAQRTFHSGCTKEKVIPTPQMWICTPHLHITLTPDAHTCTRM</sequence>